<evidence type="ECO:0008006" key="4">
    <source>
        <dbReference type="Google" id="ProtNLM"/>
    </source>
</evidence>
<dbReference type="Proteomes" id="UP000037035">
    <property type="component" value="Unassembled WGS sequence"/>
</dbReference>
<dbReference type="EMBL" id="LAVV01000610">
    <property type="protein sequence ID" value="KNZ64210.1"/>
    <property type="molecule type" value="Genomic_DNA"/>
</dbReference>
<protein>
    <recommendedName>
        <fullName evidence="4">No apical meristem-associated C-terminal domain-containing protein</fullName>
    </recommendedName>
</protein>
<evidence type="ECO:0000256" key="1">
    <source>
        <dbReference type="SAM" id="MobiDB-lite"/>
    </source>
</evidence>
<evidence type="ECO:0000313" key="2">
    <source>
        <dbReference type="EMBL" id="KNZ64210.1"/>
    </source>
</evidence>
<reference evidence="2 3" key="1">
    <citation type="submission" date="2015-08" db="EMBL/GenBank/DDBJ databases">
        <title>Next Generation Sequencing and Analysis of the Genome of Puccinia sorghi L Schw, the Causal Agent of Maize Common Rust.</title>
        <authorList>
            <person name="Rochi L."/>
            <person name="Burguener G."/>
            <person name="Darino M."/>
            <person name="Turjanski A."/>
            <person name="Kreff E."/>
            <person name="Dieguez M.J."/>
            <person name="Sacco F."/>
        </authorList>
    </citation>
    <scope>NUCLEOTIDE SEQUENCE [LARGE SCALE GENOMIC DNA]</scope>
    <source>
        <strain evidence="2 3">RO10H11247</strain>
    </source>
</reference>
<gene>
    <name evidence="2" type="ORF">VP01_1054g1</name>
</gene>
<dbReference type="AlphaFoldDB" id="A0A0L6VVF8"/>
<accession>A0A0L6VVF8</accession>
<name>A0A0L6VVF8_9BASI</name>
<keyword evidence="3" id="KW-1185">Reference proteome</keyword>
<evidence type="ECO:0000313" key="3">
    <source>
        <dbReference type="Proteomes" id="UP000037035"/>
    </source>
</evidence>
<feature type="region of interest" description="Disordered" evidence="1">
    <location>
        <begin position="112"/>
        <end position="155"/>
    </location>
</feature>
<feature type="compositionally biased region" description="Polar residues" evidence="1">
    <location>
        <begin position="145"/>
        <end position="155"/>
    </location>
</feature>
<dbReference type="VEuPathDB" id="FungiDB:VP01_1054g1"/>
<feature type="compositionally biased region" description="Polar residues" evidence="1">
    <location>
        <begin position="128"/>
        <end position="137"/>
    </location>
</feature>
<organism evidence="2 3">
    <name type="scientific">Puccinia sorghi</name>
    <dbReference type="NCBI Taxonomy" id="27349"/>
    <lineage>
        <taxon>Eukaryota</taxon>
        <taxon>Fungi</taxon>
        <taxon>Dikarya</taxon>
        <taxon>Basidiomycota</taxon>
        <taxon>Pucciniomycotina</taxon>
        <taxon>Pucciniomycetes</taxon>
        <taxon>Pucciniales</taxon>
        <taxon>Pucciniaceae</taxon>
        <taxon>Puccinia</taxon>
    </lineage>
</organism>
<comment type="caution">
    <text evidence="2">The sequence shown here is derived from an EMBL/GenBank/DDBJ whole genome shotgun (WGS) entry which is preliminary data.</text>
</comment>
<sequence>MMDTSMIKPINQPQPITLAHNILQLTLPCLPPIIQITPAHQKLDQEESRLPKAVVKDNHKMNQKRLEEMASANKIQMQLINMNILRRDISTWVDGFEQDFYIHAKIEVSQQASNEDDNESGLPDINFNPKSSIQSQTHPDRQDNLTKQIRRQLTI</sequence>
<proteinExistence type="predicted"/>